<dbReference type="NCBIfam" id="TIGR01873">
    <property type="entry name" value="cas_CT1978"/>
    <property type="match status" value="1"/>
</dbReference>
<accession>A0ABS8CS23</accession>
<dbReference type="InterPro" id="IPR010152">
    <property type="entry name" value="CRISPR-assoc_prot_Cas2_sub"/>
</dbReference>
<name>A0ABS8CS23_9RHOB</name>
<dbReference type="Pfam" id="PF09707">
    <property type="entry name" value="Cas_Cas2CT1978"/>
    <property type="match status" value="1"/>
</dbReference>
<keyword evidence="2" id="KW-1185">Reference proteome</keyword>
<sequence>MMVVVVNNAPSRLRGRLAAWLLEVRAGVYVGDYSARTREKIWTQVTAYIEGGDAVMIWKAPTEQGFDFETTGRNRRIPFKIDGFSLVSFLPTEKG</sequence>
<comment type="caution">
    <text evidence="1">The sequence shown here is derived from an EMBL/GenBank/DDBJ whole genome shotgun (WGS) entry which is preliminary data.</text>
</comment>
<dbReference type="Proteomes" id="UP001198571">
    <property type="component" value="Unassembled WGS sequence"/>
</dbReference>
<gene>
    <name evidence="1" type="primary">cas2</name>
    <name evidence="1" type="ORF">H0485_19640</name>
</gene>
<protein>
    <submittedName>
        <fullName evidence="1">Type I-E CRISPR-associated endoribonuclease Cas2</fullName>
    </submittedName>
</protein>
<reference evidence="1 2" key="1">
    <citation type="submission" date="2020-07" db="EMBL/GenBank/DDBJ databases">
        <title>Pseudogemmobacter sp. nov., isolated from poultry manure in Taiwan.</title>
        <authorList>
            <person name="Lin S.-Y."/>
            <person name="Tang Y.-S."/>
            <person name="Young C.-C."/>
        </authorList>
    </citation>
    <scope>NUCLEOTIDE SEQUENCE [LARGE SCALE GENOMIC DNA]</scope>
    <source>
        <strain evidence="1 2">CC-YST710</strain>
    </source>
</reference>
<dbReference type="EMBL" id="JACDXX010000032">
    <property type="protein sequence ID" value="MCB5412192.1"/>
    <property type="molecule type" value="Genomic_DNA"/>
</dbReference>
<proteinExistence type="predicted"/>
<dbReference type="RefSeq" id="WP_226937617.1">
    <property type="nucleotide sequence ID" value="NZ_JACDXX010000032.1"/>
</dbReference>
<dbReference type="Gene3D" id="3.30.70.240">
    <property type="match status" value="1"/>
</dbReference>
<evidence type="ECO:0000313" key="1">
    <source>
        <dbReference type="EMBL" id="MCB5412192.1"/>
    </source>
</evidence>
<evidence type="ECO:0000313" key="2">
    <source>
        <dbReference type="Proteomes" id="UP001198571"/>
    </source>
</evidence>
<organism evidence="1 2">
    <name type="scientific">Pseudogemmobacter faecipullorum</name>
    <dbReference type="NCBI Taxonomy" id="2755041"/>
    <lineage>
        <taxon>Bacteria</taxon>
        <taxon>Pseudomonadati</taxon>
        <taxon>Pseudomonadota</taxon>
        <taxon>Alphaproteobacteria</taxon>
        <taxon>Rhodobacterales</taxon>
        <taxon>Paracoccaceae</taxon>
        <taxon>Pseudogemmobacter</taxon>
    </lineage>
</organism>